<dbReference type="InterPro" id="IPR011925">
    <property type="entry name" value="LolCE_TM"/>
</dbReference>
<keyword evidence="3" id="KW-0813">Transport</keyword>
<feature type="domain" description="ABC3 transporter permease C-terminal" evidence="9">
    <location>
        <begin position="294"/>
        <end position="426"/>
    </location>
</feature>
<sequence>MSSKSANGALNGRAPPFGQWERSVAARYLRAKRSQGGVALISVISFIGIMLAVAVLIIVMSVMNGFRAELLSRMLGFSAHLYVTGGVLNSPDRDAAVKRIADLPGVVQVYPVIEAQAMAMGYGQIGGAIVRGVTPQDLKATTLVSGNIVRGTMADFGQGEYGGDVILVGDRLAQSLGVQPGDELSLVSPTGGATAFGATPLRKTYTVGGTFTVGMSEYDQAFIYMPLEQAQLFFGRDTGVDYIEVKLRDPDMAVAMKGAVARAAGPAALVTDWTEKNAAYWGALKVERNVMRLILMMLVAIAAMNIISGLVMLVKNKGRDIAILRTMGAGQGSIMRIFFMSGAAVGVLGTLAGLAIGSLFCMFIGEIQQFVEWVTGTQVFNSDIYFLTRIPAKIDWQEVAVITFWALAMSFLATLPPAWRASRLDPVEALRYE</sequence>
<dbReference type="InterPro" id="IPR025857">
    <property type="entry name" value="MacB_PCD"/>
</dbReference>
<comment type="subcellular location">
    <subcellularLocation>
        <location evidence="1">Cell membrane</location>
        <topology evidence="1">Multi-pass membrane protein</topology>
    </subcellularLocation>
</comment>
<accession>A0ABV2EKV3</accession>
<evidence type="ECO:0000256" key="1">
    <source>
        <dbReference type="ARBA" id="ARBA00004651"/>
    </source>
</evidence>
<feature type="transmembrane region" description="Helical" evidence="8">
    <location>
        <begin position="38"/>
        <end position="63"/>
    </location>
</feature>
<dbReference type="RefSeq" id="WP_354297861.1">
    <property type="nucleotide sequence ID" value="NZ_JBEPLU010000002.1"/>
</dbReference>
<keyword evidence="11" id="KW-0449">Lipoprotein</keyword>
<keyword evidence="7 8" id="KW-0472">Membrane</keyword>
<evidence type="ECO:0000259" key="10">
    <source>
        <dbReference type="Pfam" id="PF12704"/>
    </source>
</evidence>
<organism evidence="11 12">
    <name type="scientific">Phenylobacterium koreense</name>
    <dbReference type="NCBI Taxonomy" id="266125"/>
    <lineage>
        <taxon>Bacteria</taxon>
        <taxon>Pseudomonadati</taxon>
        <taxon>Pseudomonadota</taxon>
        <taxon>Alphaproteobacteria</taxon>
        <taxon>Caulobacterales</taxon>
        <taxon>Caulobacteraceae</taxon>
        <taxon>Phenylobacterium</taxon>
    </lineage>
</organism>
<keyword evidence="4" id="KW-1003">Cell membrane</keyword>
<evidence type="ECO:0000256" key="7">
    <source>
        <dbReference type="ARBA" id="ARBA00023136"/>
    </source>
</evidence>
<keyword evidence="12" id="KW-1185">Reference proteome</keyword>
<dbReference type="EMBL" id="JBEPLU010000002">
    <property type="protein sequence ID" value="MET3527592.1"/>
    <property type="molecule type" value="Genomic_DNA"/>
</dbReference>
<feature type="domain" description="MacB-like periplasmic core" evidence="10">
    <location>
        <begin position="42"/>
        <end position="260"/>
    </location>
</feature>
<evidence type="ECO:0000256" key="5">
    <source>
        <dbReference type="ARBA" id="ARBA00022692"/>
    </source>
</evidence>
<feature type="transmembrane region" description="Helical" evidence="8">
    <location>
        <begin position="334"/>
        <end position="364"/>
    </location>
</feature>
<evidence type="ECO:0000259" key="9">
    <source>
        <dbReference type="Pfam" id="PF02687"/>
    </source>
</evidence>
<feature type="transmembrane region" description="Helical" evidence="8">
    <location>
        <begin position="293"/>
        <end position="314"/>
    </location>
</feature>
<evidence type="ECO:0000313" key="12">
    <source>
        <dbReference type="Proteomes" id="UP001549110"/>
    </source>
</evidence>
<dbReference type="NCBIfam" id="TIGR02212">
    <property type="entry name" value="lolCE"/>
    <property type="match status" value="1"/>
</dbReference>
<dbReference type="PANTHER" id="PTHR30489:SF0">
    <property type="entry name" value="LIPOPROTEIN-RELEASING SYSTEM TRANSMEMBRANE PROTEIN LOLE"/>
    <property type="match status" value="1"/>
</dbReference>
<evidence type="ECO:0000313" key="11">
    <source>
        <dbReference type="EMBL" id="MET3527592.1"/>
    </source>
</evidence>
<comment type="similarity">
    <text evidence="2">Belongs to the ABC-4 integral membrane protein family. LolC/E subfamily.</text>
</comment>
<dbReference type="Pfam" id="PF12704">
    <property type="entry name" value="MacB_PCD"/>
    <property type="match status" value="1"/>
</dbReference>
<dbReference type="InterPro" id="IPR003838">
    <property type="entry name" value="ABC3_permease_C"/>
</dbReference>
<evidence type="ECO:0000256" key="6">
    <source>
        <dbReference type="ARBA" id="ARBA00022989"/>
    </source>
</evidence>
<dbReference type="InterPro" id="IPR051447">
    <property type="entry name" value="Lipoprotein-release_system"/>
</dbReference>
<evidence type="ECO:0000256" key="3">
    <source>
        <dbReference type="ARBA" id="ARBA00022448"/>
    </source>
</evidence>
<evidence type="ECO:0000256" key="2">
    <source>
        <dbReference type="ARBA" id="ARBA00005236"/>
    </source>
</evidence>
<evidence type="ECO:0000256" key="8">
    <source>
        <dbReference type="SAM" id="Phobius"/>
    </source>
</evidence>
<dbReference type="PANTHER" id="PTHR30489">
    <property type="entry name" value="LIPOPROTEIN-RELEASING SYSTEM TRANSMEMBRANE PROTEIN LOLE"/>
    <property type="match status" value="1"/>
</dbReference>
<dbReference type="Pfam" id="PF02687">
    <property type="entry name" value="FtsX"/>
    <property type="match status" value="1"/>
</dbReference>
<proteinExistence type="inferred from homology"/>
<comment type="caution">
    <text evidence="11">The sequence shown here is derived from an EMBL/GenBank/DDBJ whole genome shotgun (WGS) entry which is preliminary data.</text>
</comment>
<protein>
    <submittedName>
        <fullName evidence="11">Lipoprotein-releasing system permease protein</fullName>
    </submittedName>
</protein>
<gene>
    <name evidence="11" type="ORF">ABID41_002710</name>
</gene>
<reference evidence="11 12" key="1">
    <citation type="submission" date="2024-06" db="EMBL/GenBank/DDBJ databases">
        <title>Genomic Encyclopedia of Type Strains, Phase IV (KMG-IV): sequencing the most valuable type-strain genomes for metagenomic binning, comparative biology and taxonomic classification.</title>
        <authorList>
            <person name="Goeker M."/>
        </authorList>
    </citation>
    <scope>NUCLEOTIDE SEQUENCE [LARGE SCALE GENOMIC DNA]</scope>
    <source>
        <strain evidence="11 12">DSM 17809</strain>
    </source>
</reference>
<name>A0ABV2EKV3_9CAUL</name>
<keyword evidence="5 8" id="KW-0812">Transmembrane</keyword>
<evidence type="ECO:0000256" key="4">
    <source>
        <dbReference type="ARBA" id="ARBA00022475"/>
    </source>
</evidence>
<dbReference type="Proteomes" id="UP001549110">
    <property type="component" value="Unassembled WGS sequence"/>
</dbReference>
<keyword evidence="6 8" id="KW-1133">Transmembrane helix</keyword>